<dbReference type="GO" id="GO:0003682">
    <property type="term" value="F:chromatin binding"/>
    <property type="evidence" value="ECO:0007669"/>
    <property type="project" value="TreeGrafter"/>
</dbReference>
<feature type="region of interest" description="Disordered" evidence="8">
    <location>
        <begin position="1"/>
        <end position="101"/>
    </location>
</feature>
<evidence type="ECO:0000256" key="4">
    <source>
        <dbReference type="ARBA" id="ARBA00022763"/>
    </source>
</evidence>
<dbReference type="GO" id="GO:0005524">
    <property type="term" value="F:ATP binding"/>
    <property type="evidence" value="ECO:0007669"/>
    <property type="project" value="UniProtKB-KW"/>
</dbReference>
<dbReference type="InterPro" id="IPR003959">
    <property type="entry name" value="ATPase_AAA_core"/>
</dbReference>
<proteinExistence type="inferred from homology"/>
<dbReference type="Proteomes" id="UP000238479">
    <property type="component" value="Chromosome 6"/>
</dbReference>
<dbReference type="GO" id="GO:0006281">
    <property type="term" value="P:DNA repair"/>
    <property type="evidence" value="ECO:0007669"/>
    <property type="project" value="InterPro"/>
</dbReference>
<protein>
    <submittedName>
        <fullName evidence="10">Putative checkpoint protein Rad17/Rad24</fullName>
    </submittedName>
</protein>
<feature type="compositionally biased region" description="Basic and acidic residues" evidence="8">
    <location>
        <begin position="37"/>
        <end position="47"/>
    </location>
</feature>
<dbReference type="EMBL" id="PDCK01000044">
    <property type="protein sequence ID" value="PRQ26532.1"/>
    <property type="molecule type" value="Genomic_DNA"/>
</dbReference>
<keyword evidence="4" id="KW-0227">DNA damage</keyword>
<dbReference type="Gene3D" id="1.10.8.60">
    <property type="match status" value="1"/>
</dbReference>
<dbReference type="OrthoDB" id="9996895at2759"/>
<comment type="caution">
    <text evidence="10">The sequence shown here is derived from an EMBL/GenBank/DDBJ whole genome shotgun (WGS) entry which is preliminary data.</text>
</comment>
<keyword evidence="7" id="KW-0131">Cell cycle</keyword>
<evidence type="ECO:0000256" key="7">
    <source>
        <dbReference type="ARBA" id="ARBA00023306"/>
    </source>
</evidence>
<keyword evidence="6" id="KW-0539">Nucleus</keyword>
<evidence type="ECO:0000313" key="10">
    <source>
        <dbReference type="EMBL" id="PRQ26532.1"/>
    </source>
</evidence>
<comment type="similarity">
    <text evidence="2">Belongs to the rad17/RAD24 family.</text>
</comment>
<dbReference type="InterPro" id="IPR004582">
    <property type="entry name" value="Checkpoint_prot_Rad17_Rad24"/>
</dbReference>
<reference evidence="10 11" key="1">
    <citation type="journal article" date="2018" name="Nat. Genet.">
        <title>The Rosa genome provides new insights in the design of modern roses.</title>
        <authorList>
            <person name="Bendahmane M."/>
        </authorList>
    </citation>
    <scope>NUCLEOTIDE SEQUENCE [LARGE SCALE GENOMIC DNA]</scope>
    <source>
        <strain evidence="11">cv. Old Blush</strain>
    </source>
</reference>
<evidence type="ECO:0000259" key="9">
    <source>
        <dbReference type="Pfam" id="PF00004"/>
    </source>
</evidence>
<keyword evidence="3" id="KW-0547">Nucleotide-binding</keyword>
<gene>
    <name evidence="10" type="ORF">RchiOBHm_Chr6g0295641</name>
</gene>
<dbReference type="Pfam" id="PF00004">
    <property type="entry name" value="AAA"/>
    <property type="match status" value="1"/>
</dbReference>
<dbReference type="InterPro" id="IPR027417">
    <property type="entry name" value="P-loop_NTPase"/>
</dbReference>
<dbReference type="Gramene" id="PRQ26532">
    <property type="protein sequence ID" value="PRQ26532"/>
    <property type="gene ID" value="RchiOBHm_Chr6g0295641"/>
</dbReference>
<keyword evidence="5" id="KW-0067">ATP-binding</keyword>
<dbReference type="PANTHER" id="PTHR12172:SF1">
    <property type="entry name" value="P-LOOP CONTAINING NUCLEOSIDE TRIPHOSPHATE HYDROLASES SUPERFAMILY PROTEIN"/>
    <property type="match status" value="1"/>
</dbReference>
<evidence type="ECO:0000256" key="8">
    <source>
        <dbReference type="SAM" id="MobiDB-lite"/>
    </source>
</evidence>
<dbReference type="GO" id="GO:0000077">
    <property type="term" value="P:DNA damage checkpoint signaling"/>
    <property type="evidence" value="ECO:0007669"/>
    <property type="project" value="TreeGrafter"/>
</dbReference>
<feature type="domain" description="ATPase AAA-type core" evidence="9">
    <location>
        <begin position="388"/>
        <end position="436"/>
    </location>
</feature>
<dbReference type="GO" id="GO:0005634">
    <property type="term" value="C:nucleus"/>
    <property type="evidence" value="ECO:0007669"/>
    <property type="project" value="UniProtKB-SubCell"/>
</dbReference>
<dbReference type="GO" id="GO:0033314">
    <property type="term" value="P:mitotic DNA replication checkpoint signaling"/>
    <property type="evidence" value="ECO:0007669"/>
    <property type="project" value="TreeGrafter"/>
</dbReference>
<dbReference type="Gene3D" id="3.40.50.300">
    <property type="entry name" value="P-loop containing nucleotide triphosphate hydrolases"/>
    <property type="match status" value="1"/>
</dbReference>
<evidence type="ECO:0000256" key="5">
    <source>
        <dbReference type="ARBA" id="ARBA00022840"/>
    </source>
</evidence>
<keyword evidence="11" id="KW-1185">Reference proteome</keyword>
<dbReference type="GO" id="GO:0016887">
    <property type="term" value="F:ATP hydrolysis activity"/>
    <property type="evidence" value="ECO:0007669"/>
    <property type="project" value="InterPro"/>
</dbReference>
<dbReference type="STRING" id="74649.A0A2P6PX74"/>
<dbReference type="SUPFAM" id="SSF52540">
    <property type="entry name" value="P-loop containing nucleoside triphosphate hydrolases"/>
    <property type="match status" value="1"/>
</dbReference>
<dbReference type="AlphaFoldDB" id="A0A2P6PX74"/>
<evidence type="ECO:0000256" key="1">
    <source>
        <dbReference type="ARBA" id="ARBA00004123"/>
    </source>
</evidence>
<evidence type="ECO:0000256" key="6">
    <source>
        <dbReference type="ARBA" id="ARBA00023242"/>
    </source>
</evidence>
<dbReference type="OMA" id="CISKRRE"/>
<organism evidence="10 11">
    <name type="scientific">Rosa chinensis</name>
    <name type="common">China rose</name>
    <dbReference type="NCBI Taxonomy" id="74649"/>
    <lineage>
        <taxon>Eukaryota</taxon>
        <taxon>Viridiplantae</taxon>
        <taxon>Streptophyta</taxon>
        <taxon>Embryophyta</taxon>
        <taxon>Tracheophyta</taxon>
        <taxon>Spermatophyta</taxon>
        <taxon>Magnoliopsida</taxon>
        <taxon>eudicotyledons</taxon>
        <taxon>Gunneridae</taxon>
        <taxon>Pentapetalae</taxon>
        <taxon>rosids</taxon>
        <taxon>fabids</taxon>
        <taxon>Rosales</taxon>
        <taxon>Rosaceae</taxon>
        <taxon>Rosoideae</taxon>
        <taxon>Rosoideae incertae sedis</taxon>
        <taxon>Rosa</taxon>
    </lineage>
</organism>
<dbReference type="PANTHER" id="PTHR12172">
    <property type="entry name" value="CELL CYCLE CHECKPOINT PROTEIN RAD17"/>
    <property type="match status" value="1"/>
</dbReference>
<dbReference type="GO" id="GO:0003689">
    <property type="term" value="F:DNA clamp loader activity"/>
    <property type="evidence" value="ECO:0007669"/>
    <property type="project" value="TreeGrafter"/>
</dbReference>
<accession>A0A2P6PX74</accession>
<evidence type="ECO:0000313" key="11">
    <source>
        <dbReference type="Proteomes" id="UP000238479"/>
    </source>
</evidence>
<sequence>MDESPQKSPATPKRRTRRRLVQSTLVLVKPAEPVENGDPKKENSEEKNDQDEEFCGSQSKRKRKPAAAKKTPPVKAPKKNGKRSANSTPTKKNGKDVVVEDGPLIMPDLRLEAKLRSEEISRIWTKEGRQLHPFFACSKAGKKSQEATEVEGSSSFMGSKEKYITCAPIHVFEDTQDDAVFLDWRNWTFCEETSLTSGPHHECMQSSIFEGSVECLNFDKVSSVSQPCKSSTFQNTASLDQCRIQQECAHETSSTVPQFLPNEQMRCCQHSKEVEDCEGGLFSEHTGCMKESDIEQQNTFLEERMSNNPGCCDHSENSLWTYKYQPKNGREVCGNNESVRFLSEWLHSWYERDLQTSEDGDRQGIDYKCTQSDSESEDDEILKKKNVLLITGPIGSGKSAAIYACAKEQGIKVLELSASECRTGATVKQKFGEAFKSRKFQRSVANAAGSQNKLIMKSRFVEANGMTGQDLDDDDDDLVELIPISDEESHDATGTSVTFAFKEDCCKDKLVILFEDVDITFQEERGFIAAIQQIAKTANGPIILTSNSPKPDLPDSFDRLQVHFMLPSSVELYSHAYMVCAAERASIQPYLLERFIECCGGDIRKIIMHLQFWCQGRSFRKDTKMMRETYGSLLFDVEAGHQMLPKLLPWDLPSQLSDLVEKEITKSLSMMEEGLSPMEVDDNTEVQCSLNMAYSETENMEAKKVAMLSRNGYTHECSEYTATDAAPDFSNDSSTSFPFPRRHVRRMHGVILSSDSEDDFTKNGYPTVTDKDTNHEILGADSLSEMLLFPGVTNIDRGLYECLTADEFHTSEMCNFADISCVPESSFVPETQMDNETDFLSQTMSSGHFATAINEVFLGDELPVEDNNEIDLLSQTVSSGHFANTMNEVRFDEELPVEDNNPAQLKSGLQINFDKVGNNCDAILEYSHQELEDSQSEHGETVARAYQLMDECSRMDFNKGSKFIQEKKTSAVSDLVQDSWNKLRGWRNDLRQYAASEQEASQIVMLAYRMSNLISETDMLFSKCQPLMSDSVEPSMIFSDESDSFSWCDERLQLASTIAQHGFCFYAKGISSVGSNVGCVRRVDVDIASEMLANTTNMMALGKLVGQGMRTSKTSYAGRNSEISQPNVITSEIKSHIFDAIQSIVPSRFNLTLRGSAYLEYLSSLRHISRSEASRLSKGVEMTTRRRRRRVAPHYLSSGARMLSSEQLSLLDQNNLCGKTSTSSD</sequence>
<evidence type="ECO:0000256" key="2">
    <source>
        <dbReference type="ARBA" id="ARBA00006168"/>
    </source>
</evidence>
<name>A0A2P6PX74_ROSCH</name>
<evidence type="ECO:0000256" key="3">
    <source>
        <dbReference type="ARBA" id="ARBA00022741"/>
    </source>
</evidence>
<dbReference type="FunFam" id="1.10.8.60:FF:000116">
    <property type="entry name" value="p-loop containing nucleoside triphosphate hydrolase superfamily protein"/>
    <property type="match status" value="1"/>
</dbReference>
<comment type="subcellular location">
    <subcellularLocation>
        <location evidence="1">Nucleus</location>
    </subcellularLocation>
</comment>